<proteinExistence type="predicted"/>
<dbReference type="GO" id="GO:0051082">
    <property type="term" value="F:unfolded protein binding"/>
    <property type="evidence" value="ECO:0007669"/>
    <property type="project" value="InterPro"/>
</dbReference>
<dbReference type="EMBL" id="JADFUA010000015">
    <property type="protein sequence ID" value="MBE9610938.1"/>
    <property type="molecule type" value="Genomic_DNA"/>
</dbReference>
<evidence type="ECO:0000313" key="2">
    <source>
        <dbReference type="EMBL" id="MBE9610938.1"/>
    </source>
</evidence>
<dbReference type="InterPro" id="IPR020945">
    <property type="entry name" value="DMSO/NO3_reduct_chaperone"/>
</dbReference>
<dbReference type="RefSeq" id="WP_194117457.1">
    <property type="nucleotide sequence ID" value="NZ_JADFUA010000015.1"/>
</dbReference>
<dbReference type="GO" id="GO:0042128">
    <property type="term" value="P:nitrate assimilation"/>
    <property type="evidence" value="ECO:0007669"/>
    <property type="project" value="UniProtKB-KW"/>
</dbReference>
<dbReference type="GO" id="GO:0051131">
    <property type="term" value="P:chaperone-mediated protein complex assembly"/>
    <property type="evidence" value="ECO:0007669"/>
    <property type="project" value="InterPro"/>
</dbReference>
<keyword evidence="1" id="KW-0534">Nitrate assimilation</keyword>
<dbReference type="InterPro" id="IPR036411">
    <property type="entry name" value="TorD-like_sf"/>
</dbReference>
<sequence>MKHFQILSALLQYPEGVLQDALPEIRAELAGAPAGVAQAVAPLLDHLAAHDLIALQEGYVNTFDRGRNYSLHLFEHVYGESRDRGPAMVSLMEEYTNRGFFIAADELPDYLPLFLEFLGQTDEATAEEFLGESIHVIARIGEKLAEAGSPYAGVFTALRGLTDVEPLPLAEPPVRDMDEVMEKFGGGIDGMEPLLQPGLQSGMQGGSCGSAAAQTIQFQPRGNAAAQQGVSR</sequence>
<evidence type="ECO:0000313" key="3">
    <source>
        <dbReference type="Proteomes" id="UP000604481"/>
    </source>
</evidence>
<dbReference type="GO" id="GO:0016530">
    <property type="term" value="F:metallochaperone activity"/>
    <property type="evidence" value="ECO:0007669"/>
    <property type="project" value="TreeGrafter"/>
</dbReference>
<accession>A0A8J7FKI0</accession>
<protein>
    <submittedName>
        <fullName evidence="2">Nitrate reductase molybdenum cofactor assembly chaperone</fullName>
    </submittedName>
</protein>
<dbReference type="InterPro" id="IPR003765">
    <property type="entry name" value="NO3_reductase_chaperone_NarJ"/>
</dbReference>
<dbReference type="Proteomes" id="UP000604481">
    <property type="component" value="Unassembled WGS sequence"/>
</dbReference>
<keyword evidence="3" id="KW-1185">Reference proteome</keyword>
<dbReference type="SUPFAM" id="SSF89155">
    <property type="entry name" value="TorD-like"/>
    <property type="match status" value="1"/>
</dbReference>
<reference evidence="2 3" key="1">
    <citation type="submission" date="2020-10" db="EMBL/GenBank/DDBJ databases">
        <title>The genome sequence of Chitinilyticum litopenaei 4Y14.</title>
        <authorList>
            <person name="Liu Y."/>
        </authorList>
    </citation>
    <scope>NUCLEOTIDE SEQUENCE [LARGE SCALE GENOMIC DNA]</scope>
    <source>
        <strain evidence="2 3">4Y14</strain>
    </source>
</reference>
<organism evidence="2 3">
    <name type="scientific">Chitinilyticum piscinae</name>
    <dbReference type="NCBI Taxonomy" id="2866724"/>
    <lineage>
        <taxon>Bacteria</taxon>
        <taxon>Pseudomonadati</taxon>
        <taxon>Pseudomonadota</taxon>
        <taxon>Betaproteobacteria</taxon>
        <taxon>Neisseriales</taxon>
        <taxon>Chitinibacteraceae</taxon>
        <taxon>Chitinilyticum</taxon>
    </lineage>
</organism>
<evidence type="ECO:0000256" key="1">
    <source>
        <dbReference type="ARBA" id="ARBA00023063"/>
    </source>
</evidence>
<dbReference type="PANTHER" id="PTHR43680">
    <property type="entry name" value="NITRATE REDUCTASE MOLYBDENUM COFACTOR ASSEMBLY CHAPERONE"/>
    <property type="match status" value="1"/>
</dbReference>
<dbReference type="Gene3D" id="1.10.3480.10">
    <property type="entry name" value="TorD-like"/>
    <property type="match status" value="1"/>
</dbReference>
<name>A0A8J7FKI0_9NEIS</name>
<dbReference type="NCBIfam" id="TIGR00684">
    <property type="entry name" value="narJ"/>
    <property type="match status" value="1"/>
</dbReference>
<dbReference type="Pfam" id="PF02613">
    <property type="entry name" value="Nitrate_red_del"/>
    <property type="match status" value="1"/>
</dbReference>
<comment type="caution">
    <text evidence="2">The sequence shown here is derived from an EMBL/GenBank/DDBJ whole genome shotgun (WGS) entry which is preliminary data.</text>
</comment>
<gene>
    <name evidence="2" type="primary">narJ</name>
    <name evidence="2" type="ORF">INR99_16550</name>
</gene>
<dbReference type="AlphaFoldDB" id="A0A8J7FKI0"/>
<dbReference type="PANTHER" id="PTHR43680:SF2">
    <property type="entry name" value="NITRATE REDUCTASE MOLYBDENUM COFACTOR ASSEMBLY CHAPERONE NARJ"/>
    <property type="match status" value="1"/>
</dbReference>